<dbReference type="PROSITE" id="PS00036">
    <property type="entry name" value="BZIP_BASIC"/>
    <property type="match status" value="1"/>
</dbReference>
<feature type="domain" description="BZIP" evidence="3">
    <location>
        <begin position="76"/>
        <end position="108"/>
    </location>
</feature>
<evidence type="ECO:0000256" key="2">
    <source>
        <dbReference type="SAM" id="MobiDB-lite"/>
    </source>
</evidence>
<dbReference type="PANTHER" id="PTHR47693">
    <property type="entry name" value="BZIP TRANSCRIPTION FACTOR RISBZ3-RELATED"/>
    <property type="match status" value="1"/>
</dbReference>
<dbReference type="InterPro" id="IPR044168">
    <property type="entry name" value="RISBZ3/4/5"/>
</dbReference>
<comment type="caution">
    <text evidence="4">The sequence shown here is derived from an EMBL/GenBank/DDBJ whole genome shotgun (WGS) entry which is preliminary data.</text>
</comment>
<keyword evidence="5" id="KW-1185">Reference proteome</keyword>
<dbReference type="AlphaFoldDB" id="A0A9Q1KXF7"/>
<name>A0A9Q1KXF7_9CARY</name>
<evidence type="ECO:0000313" key="5">
    <source>
        <dbReference type="Proteomes" id="UP001153076"/>
    </source>
</evidence>
<feature type="coiled-coil region" evidence="1">
    <location>
        <begin position="138"/>
        <end position="165"/>
    </location>
</feature>
<proteinExistence type="predicted"/>
<organism evidence="4 5">
    <name type="scientific">Carnegiea gigantea</name>
    <dbReference type="NCBI Taxonomy" id="171969"/>
    <lineage>
        <taxon>Eukaryota</taxon>
        <taxon>Viridiplantae</taxon>
        <taxon>Streptophyta</taxon>
        <taxon>Embryophyta</taxon>
        <taxon>Tracheophyta</taxon>
        <taxon>Spermatophyta</taxon>
        <taxon>Magnoliopsida</taxon>
        <taxon>eudicotyledons</taxon>
        <taxon>Gunneridae</taxon>
        <taxon>Pentapetalae</taxon>
        <taxon>Caryophyllales</taxon>
        <taxon>Cactineae</taxon>
        <taxon>Cactaceae</taxon>
        <taxon>Cactoideae</taxon>
        <taxon>Echinocereeae</taxon>
        <taxon>Carnegiea</taxon>
    </lineage>
</organism>
<dbReference type="PROSITE" id="PS50217">
    <property type="entry name" value="BZIP"/>
    <property type="match status" value="1"/>
</dbReference>
<evidence type="ECO:0000313" key="4">
    <source>
        <dbReference type="EMBL" id="KAJ8451328.1"/>
    </source>
</evidence>
<sequence>MNGFGGLGESSPWNQTFASPQSCVSATVDSPSSMCAGSPTSILTSKAGDNQGSGSSEDEDAEIEANQGDQINNPDDIKRIRRMASNRESARRSRRRKQAQLHELETQVHADKIDLVVEVLTGENVTLFKQLGDAAQQLREASTNNRVLRSDVEALRAKVKLAEDRVTRGTMSPTLNHILQTHLGSPPQMLNPQALPRVGPLSPTVGFRGHDNTSFGGAFPGIVANNVGDHILNGNAESPGLVGVTTTDAVSSGVAEMWSWEPK</sequence>
<dbReference type="Pfam" id="PF00170">
    <property type="entry name" value="bZIP_1"/>
    <property type="match status" value="1"/>
</dbReference>
<dbReference type="EMBL" id="JAKOGI010000010">
    <property type="protein sequence ID" value="KAJ8451328.1"/>
    <property type="molecule type" value="Genomic_DNA"/>
</dbReference>
<dbReference type="PANTHER" id="PTHR47693:SF1">
    <property type="entry name" value="BZIP TRANSCRIPTION FACTOR RISBZ3"/>
    <property type="match status" value="1"/>
</dbReference>
<dbReference type="InterPro" id="IPR004827">
    <property type="entry name" value="bZIP"/>
</dbReference>
<evidence type="ECO:0000256" key="1">
    <source>
        <dbReference type="SAM" id="Coils"/>
    </source>
</evidence>
<feature type="region of interest" description="Disordered" evidence="2">
    <location>
        <begin position="1"/>
        <end position="77"/>
    </location>
</feature>
<keyword evidence="1" id="KW-0175">Coiled coil</keyword>
<accession>A0A9Q1KXF7</accession>
<dbReference type="InterPro" id="IPR046347">
    <property type="entry name" value="bZIP_sf"/>
</dbReference>
<dbReference type="GO" id="GO:0003700">
    <property type="term" value="F:DNA-binding transcription factor activity"/>
    <property type="evidence" value="ECO:0007669"/>
    <property type="project" value="InterPro"/>
</dbReference>
<feature type="compositionally biased region" description="Polar residues" evidence="2">
    <location>
        <begin position="11"/>
        <end position="55"/>
    </location>
</feature>
<evidence type="ECO:0000259" key="3">
    <source>
        <dbReference type="PROSITE" id="PS50217"/>
    </source>
</evidence>
<dbReference type="Gene3D" id="1.20.5.170">
    <property type="match status" value="1"/>
</dbReference>
<protein>
    <recommendedName>
        <fullName evidence="3">BZIP domain-containing protein</fullName>
    </recommendedName>
</protein>
<dbReference type="Proteomes" id="UP001153076">
    <property type="component" value="Unassembled WGS sequence"/>
</dbReference>
<dbReference type="SUPFAM" id="SSF57959">
    <property type="entry name" value="Leucine zipper domain"/>
    <property type="match status" value="1"/>
</dbReference>
<reference evidence="4" key="1">
    <citation type="submission" date="2022-04" db="EMBL/GenBank/DDBJ databases">
        <title>Carnegiea gigantea Genome sequencing and assembly v2.</title>
        <authorList>
            <person name="Copetti D."/>
            <person name="Sanderson M.J."/>
            <person name="Burquez A."/>
            <person name="Wojciechowski M.F."/>
        </authorList>
    </citation>
    <scope>NUCLEOTIDE SEQUENCE</scope>
    <source>
        <strain evidence="4">SGP5-SGP5p</strain>
        <tissue evidence="4">Aerial part</tissue>
    </source>
</reference>
<dbReference type="SMART" id="SM00338">
    <property type="entry name" value="BRLZ"/>
    <property type="match status" value="1"/>
</dbReference>
<dbReference type="OrthoDB" id="1299653at2759"/>
<gene>
    <name evidence="4" type="ORF">Cgig2_014100</name>
</gene>